<gene>
    <name evidence="5" type="primary">cqsA_2</name>
    <name evidence="5" type="ORF">clem_08125</name>
</gene>
<dbReference type="GO" id="GO:0030170">
    <property type="term" value="F:pyridoxal phosphate binding"/>
    <property type="evidence" value="ECO:0007669"/>
    <property type="project" value="InterPro"/>
</dbReference>
<dbReference type="PANTHER" id="PTHR13693:SF100">
    <property type="entry name" value="8-AMINO-7-OXONONANOATE SYNTHASE"/>
    <property type="match status" value="1"/>
</dbReference>
<keyword evidence="3" id="KW-0663">Pyridoxal phosphate</keyword>
<dbReference type="GO" id="GO:0008710">
    <property type="term" value="F:8-amino-7-oxononanoate synthase activity"/>
    <property type="evidence" value="ECO:0007669"/>
    <property type="project" value="TreeGrafter"/>
</dbReference>
<evidence type="ECO:0000256" key="2">
    <source>
        <dbReference type="ARBA" id="ARBA00022679"/>
    </source>
</evidence>
<dbReference type="SUPFAM" id="SSF53383">
    <property type="entry name" value="PLP-dependent transferases"/>
    <property type="match status" value="1"/>
</dbReference>
<feature type="domain" description="Aminotransferase class I/classII large" evidence="4">
    <location>
        <begin position="42"/>
        <end position="383"/>
    </location>
</feature>
<dbReference type="PANTHER" id="PTHR13693">
    <property type="entry name" value="CLASS II AMINOTRANSFERASE/8-AMINO-7-OXONONANOATE SYNTHASE"/>
    <property type="match status" value="1"/>
</dbReference>
<protein>
    <submittedName>
        <fullName evidence="5">CAI-1 autoinducer synthase</fullName>
        <ecNumber evidence="5">2.3.-.-</ecNumber>
    </submittedName>
</protein>
<name>A0A222P2X7_9GAMM</name>
<dbReference type="EMBL" id="CP016397">
    <property type="protein sequence ID" value="ASQ46177.1"/>
    <property type="molecule type" value="Genomic_DNA"/>
</dbReference>
<dbReference type="AlphaFoldDB" id="A0A222P2X7"/>
<evidence type="ECO:0000259" key="4">
    <source>
        <dbReference type="Pfam" id="PF00155"/>
    </source>
</evidence>
<keyword evidence="6" id="KW-1185">Reference proteome</keyword>
<keyword evidence="2 5" id="KW-0808">Transferase</keyword>
<dbReference type="Gene3D" id="3.90.1150.10">
    <property type="entry name" value="Aspartate Aminotransferase, domain 1"/>
    <property type="match status" value="1"/>
</dbReference>
<dbReference type="InterPro" id="IPR004839">
    <property type="entry name" value="Aminotransferase_I/II_large"/>
</dbReference>
<dbReference type="InterPro" id="IPR015422">
    <property type="entry name" value="PyrdxlP-dep_Trfase_small"/>
</dbReference>
<dbReference type="EC" id="2.3.-.-" evidence="5"/>
<dbReference type="InterPro" id="IPR050087">
    <property type="entry name" value="AON_synthase_class-II"/>
</dbReference>
<reference evidence="6" key="1">
    <citation type="submission" date="2016-07" db="EMBL/GenBank/DDBJ databases">
        <authorList>
            <person name="Florea S."/>
            <person name="Webb J.S."/>
            <person name="Jaromczyk J."/>
            <person name="Schardl C.L."/>
        </authorList>
    </citation>
    <scope>NUCLEOTIDE SEQUENCE [LARGE SCALE GENOMIC DNA]</scope>
    <source>
        <strain evidence="6">CDC-D5610</strain>
    </source>
</reference>
<sequence length="403" mass="45623">MSDKKPYVKQMEELFNRYRHTRTKERKGIIDYLLTQPAPTEKTILLNHNDYLGLACHPKVIEAQINSLSKEKNKIMMSGVFLSAGSYQFDMEQKLANYLGKEKGCIFQSGLCANISVTEAITDANIPVYIDQRAHASLWFGLRFTRAKIIPFRHNDVDDLENKIFKYGAGPIFIDSVYSAQGTMAPLVQIVQIKKAHHCFLVVDESHSLGLFGNKGSGLVAQLNLTSEVDCITASLSKSFCTRAGLVCGSDDFILFMKEKSTSMIFSSAVPNYDIARMEAMLHILTAEEGDALRARLYLLSAKLRQCLIEEKYRLYTEDNRSPIVSIFCGEEKDCRCLRLAFDSKNIYLSPFFQPATPPKETLLRMTVNSGISTMQLEYIAETVRHIKKIFLLQKMAHPAFEF</sequence>
<dbReference type="GO" id="GO:0009102">
    <property type="term" value="P:biotin biosynthetic process"/>
    <property type="evidence" value="ECO:0007669"/>
    <property type="project" value="TreeGrafter"/>
</dbReference>
<dbReference type="RefSeq" id="WP_094091155.1">
    <property type="nucleotide sequence ID" value="NZ_CP016397.1"/>
</dbReference>
<organism evidence="5 6">
    <name type="scientific">Legionella clemsonensis</name>
    <dbReference type="NCBI Taxonomy" id="1867846"/>
    <lineage>
        <taxon>Bacteria</taxon>
        <taxon>Pseudomonadati</taxon>
        <taxon>Pseudomonadota</taxon>
        <taxon>Gammaproteobacteria</taxon>
        <taxon>Legionellales</taxon>
        <taxon>Legionellaceae</taxon>
        <taxon>Legionella</taxon>
    </lineage>
</organism>
<keyword evidence="5" id="KW-0012">Acyltransferase</keyword>
<dbReference type="KEGG" id="lcd:clem_08125"/>
<dbReference type="InterPro" id="IPR015424">
    <property type="entry name" value="PyrdxlP-dep_Trfase"/>
</dbReference>
<evidence type="ECO:0000256" key="3">
    <source>
        <dbReference type="ARBA" id="ARBA00022898"/>
    </source>
</evidence>
<dbReference type="Proteomes" id="UP000201728">
    <property type="component" value="Chromosome"/>
</dbReference>
<proteinExistence type="predicted"/>
<dbReference type="Pfam" id="PF00155">
    <property type="entry name" value="Aminotran_1_2"/>
    <property type="match status" value="1"/>
</dbReference>
<accession>A0A222P2X7</accession>
<evidence type="ECO:0000313" key="6">
    <source>
        <dbReference type="Proteomes" id="UP000201728"/>
    </source>
</evidence>
<dbReference type="Gene3D" id="3.40.640.10">
    <property type="entry name" value="Type I PLP-dependent aspartate aminotransferase-like (Major domain)"/>
    <property type="match status" value="1"/>
</dbReference>
<dbReference type="OrthoDB" id="9807157at2"/>
<dbReference type="InterPro" id="IPR015421">
    <property type="entry name" value="PyrdxlP-dep_Trfase_major"/>
</dbReference>
<comment type="cofactor">
    <cofactor evidence="1">
        <name>pyridoxal 5'-phosphate</name>
        <dbReference type="ChEBI" id="CHEBI:597326"/>
    </cofactor>
</comment>
<evidence type="ECO:0000313" key="5">
    <source>
        <dbReference type="EMBL" id="ASQ46177.1"/>
    </source>
</evidence>
<evidence type="ECO:0000256" key="1">
    <source>
        <dbReference type="ARBA" id="ARBA00001933"/>
    </source>
</evidence>